<dbReference type="EMBL" id="CP072943">
    <property type="protein sequence ID" value="QTX31914.1"/>
    <property type="molecule type" value="Genomic_DNA"/>
</dbReference>
<dbReference type="Proteomes" id="UP000671879">
    <property type="component" value="Chromosome"/>
</dbReference>
<proteinExistence type="predicted"/>
<protein>
    <submittedName>
        <fullName evidence="1">DUF2922 domain-containing protein</fullName>
    </submittedName>
</protein>
<gene>
    <name evidence="1" type="ORF">KAR29_11405</name>
</gene>
<dbReference type="AlphaFoldDB" id="A0A9Q7EVE2"/>
<name>A0A9Q7EVE2_9BACT</name>
<dbReference type="Pfam" id="PF11148">
    <property type="entry name" value="DUF2922"/>
    <property type="match status" value="1"/>
</dbReference>
<reference evidence="2" key="1">
    <citation type="submission" date="2021-04" db="EMBL/GenBank/DDBJ databases">
        <title>A novel Synergistetes isolate from a pyrite-forming mixed culture.</title>
        <authorList>
            <person name="Bunk B."/>
            <person name="Sproer C."/>
            <person name="Spring S."/>
            <person name="Pester M."/>
        </authorList>
    </citation>
    <scope>NUCLEOTIDE SEQUENCE [LARGE SCALE GENOMIC DNA]</scope>
    <source>
        <strain evidence="2">J.5.4.2-T.3.5.2</strain>
    </source>
</reference>
<sequence length="69" mass="7234">MATTLRLHFEDTMGEKVTLSLANVRGDLTAQEVQTAMDALVATPVFGYGPAAVLGADLVDRTVTELIAG</sequence>
<evidence type="ECO:0000313" key="2">
    <source>
        <dbReference type="Proteomes" id="UP000671879"/>
    </source>
</evidence>
<keyword evidence="2" id="KW-1185">Reference proteome</keyword>
<dbReference type="KEGG" id="aram:KAR29_11405"/>
<dbReference type="InterPro" id="IPR021321">
    <property type="entry name" value="DUF2922"/>
</dbReference>
<evidence type="ECO:0000313" key="1">
    <source>
        <dbReference type="EMBL" id="QTX31914.1"/>
    </source>
</evidence>
<dbReference type="RefSeq" id="WP_274373111.1">
    <property type="nucleotide sequence ID" value="NZ_CP072943.1"/>
</dbReference>
<accession>A0A9Q7EVE2</accession>
<organism evidence="1 2">
    <name type="scientific">Aminithiophilus ramosus</name>
    <dbReference type="NCBI Taxonomy" id="3029084"/>
    <lineage>
        <taxon>Bacteria</taxon>
        <taxon>Thermotogati</taxon>
        <taxon>Synergistota</taxon>
        <taxon>Synergistia</taxon>
        <taxon>Synergistales</taxon>
        <taxon>Aminithiophilaceae</taxon>
        <taxon>Aminithiophilus</taxon>
    </lineage>
</organism>